<dbReference type="EC" id="3.1.3.16" evidence="4"/>
<accession>A0A9W7WEW4</accession>
<dbReference type="EMBL" id="JAFHDT010000018">
    <property type="protein sequence ID" value="KAI7796620.1"/>
    <property type="molecule type" value="Genomic_DNA"/>
</dbReference>
<dbReference type="PANTHER" id="PTHR45682:SF2">
    <property type="entry name" value="DUAL SPECIFICITY PROTEIN PHOSPHATASE"/>
    <property type="match status" value="1"/>
</dbReference>
<dbReference type="PROSITE" id="PS00383">
    <property type="entry name" value="TYR_PHOSPHATASE_1"/>
    <property type="match status" value="4"/>
</dbReference>
<comment type="function">
    <text evidence="10">Dual specificity phosphatase able to dephosphorylate phosphotyrosine, phosphoserine and phosphothreonine residues within the same substrate, with a preference for phosphotyrosine as a substrate. Involved in the modulation of AMPK and MAPK1/2 signaling pathways.</text>
</comment>
<keyword evidence="6" id="KW-0378">Hydrolase</keyword>
<dbReference type="GO" id="GO:0043409">
    <property type="term" value="P:negative regulation of MAPK cascade"/>
    <property type="evidence" value="ECO:0007669"/>
    <property type="project" value="TreeGrafter"/>
</dbReference>
<proteinExistence type="inferred from homology"/>
<comment type="catalytic activity">
    <reaction evidence="13">
        <text>O-phospho-L-tyrosyl-[protein] + H2O = L-tyrosyl-[protein] + phosphate</text>
        <dbReference type="Rhea" id="RHEA:10684"/>
        <dbReference type="Rhea" id="RHEA-COMP:10136"/>
        <dbReference type="Rhea" id="RHEA-COMP:20101"/>
        <dbReference type="ChEBI" id="CHEBI:15377"/>
        <dbReference type="ChEBI" id="CHEBI:43474"/>
        <dbReference type="ChEBI" id="CHEBI:46858"/>
        <dbReference type="ChEBI" id="CHEBI:61978"/>
        <dbReference type="EC" id="3.1.3.48"/>
    </reaction>
</comment>
<dbReference type="Proteomes" id="UP001059041">
    <property type="component" value="Linkage Group LG18"/>
</dbReference>
<dbReference type="PANTHER" id="PTHR45682">
    <property type="entry name" value="AGAP008228-PA"/>
    <property type="match status" value="1"/>
</dbReference>
<evidence type="ECO:0000256" key="10">
    <source>
        <dbReference type="ARBA" id="ARBA00045755"/>
    </source>
</evidence>
<evidence type="ECO:0000256" key="2">
    <source>
        <dbReference type="ARBA" id="ARBA00008601"/>
    </source>
</evidence>
<dbReference type="InterPro" id="IPR020422">
    <property type="entry name" value="TYR_PHOSPHATASE_DUAL_dom"/>
</dbReference>
<dbReference type="SUPFAM" id="SSF52799">
    <property type="entry name" value="(Phosphotyrosine protein) phosphatases II"/>
    <property type="match status" value="4"/>
</dbReference>
<gene>
    <name evidence="17" type="ORF">IRJ41_002802</name>
</gene>
<keyword evidence="5" id="KW-0963">Cytoplasm</keyword>
<evidence type="ECO:0000256" key="6">
    <source>
        <dbReference type="ARBA" id="ARBA00022801"/>
    </source>
</evidence>
<dbReference type="GO" id="GO:0008138">
    <property type="term" value="F:protein tyrosine/serine/threonine phosphatase activity"/>
    <property type="evidence" value="ECO:0007669"/>
    <property type="project" value="InterPro"/>
</dbReference>
<keyword evidence="7" id="KW-0904">Protein phosphatase</keyword>
<dbReference type="GO" id="GO:0004725">
    <property type="term" value="F:protein tyrosine phosphatase activity"/>
    <property type="evidence" value="ECO:0007669"/>
    <property type="project" value="UniProtKB-EC"/>
</dbReference>
<reference evidence="17" key="1">
    <citation type="submission" date="2021-02" db="EMBL/GenBank/DDBJ databases">
        <title>Comparative genomics reveals that relaxation of natural selection precedes convergent phenotypic evolution of cavefish.</title>
        <authorList>
            <person name="Peng Z."/>
        </authorList>
    </citation>
    <scope>NUCLEOTIDE SEQUENCE</scope>
    <source>
        <tissue evidence="17">Muscle</tissue>
    </source>
</reference>
<comment type="caution">
    <text evidence="17">The sequence shown here is derived from an EMBL/GenBank/DDBJ whole genome shotgun (WGS) entry which is preliminary data.</text>
</comment>
<comment type="similarity">
    <text evidence="2">Belongs to the protein-tyrosine phosphatase family. Non-receptor class dual specificity subfamily.</text>
</comment>
<evidence type="ECO:0000256" key="1">
    <source>
        <dbReference type="ARBA" id="ARBA00004496"/>
    </source>
</evidence>
<dbReference type="GO" id="GO:0033549">
    <property type="term" value="F:MAP kinase phosphatase activity"/>
    <property type="evidence" value="ECO:0007669"/>
    <property type="project" value="TreeGrafter"/>
</dbReference>
<evidence type="ECO:0000256" key="11">
    <source>
        <dbReference type="ARBA" id="ARBA00047761"/>
    </source>
</evidence>
<organism evidence="17 18">
    <name type="scientific">Triplophysa rosa</name>
    <name type="common">Cave loach</name>
    <dbReference type="NCBI Taxonomy" id="992332"/>
    <lineage>
        <taxon>Eukaryota</taxon>
        <taxon>Metazoa</taxon>
        <taxon>Chordata</taxon>
        <taxon>Craniata</taxon>
        <taxon>Vertebrata</taxon>
        <taxon>Euteleostomi</taxon>
        <taxon>Actinopterygii</taxon>
        <taxon>Neopterygii</taxon>
        <taxon>Teleostei</taxon>
        <taxon>Ostariophysi</taxon>
        <taxon>Cypriniformes</taxon>
        <taxon>Nemacheilidae</taxon>
        <taxon>Triplophysa</taxon>
    </lineage>
</organism>
<dbReference type="InterPro" id="IPR029021">
    <property type="entry name" value="Prot-tyrosine_phosphatase-like"/>
</dbReference>
<sequence length="693" mass="77757">MDDSHHETPPIKELEKLLYGGKRSGNHVDEVWPNLFLGDMCVANDRFILWKLGITHVLNAAHGKMHCQGSREFYGSAVEYYGVPADDSPSFNLSVYFQPCADHIQEVLNCLGARMLVHCAVGVSRSASLVLAYLMIHQHFSLLDAVKTIKQHRWIFPNRGFLKQLRALDATLCQTMACKNSRKEYLSVKDLQKVLDSCKLGLHQIDEVWPNIYISNVGMAQNRSALQKLGITHILNAAHSKRGSIGDKNYYGTSVVYCGIPADDSTHFDLDVYFKPAADFIHKGLHTPDGKVLVHCIMGMSRSSTLVLAYLMLYHDMPLHKAIKRVIQKRAIYPNRNFLALLLDLDLQRKRKHRTCVLLVQVESEMRRSSSFLGRTEVRYETPPASELQRLLWIKPASSSHLDEVRPGIYIGDMYAAKNKHLLQSLKITHVLNAAHGKFSVNTGVSYYRDTNITYHGVEAFDMPSFDLSPFFYSAAKFIKSAVSTPGGKVLVHCAMGLSRSSTLVLAYLMVHEDMTLVEAIKAVAEHRNICPNSGFMEQLRELDQNLLGRSSAKTLLQSLGISHIINAAHGPHHIDTGADFYSNTNVQYYGVEASDSRHFDMTPFFYPTATFIHDALNQPHGKVLVHCARGVSRSAALVLAYLMIHQRLTLSEAINIVSGCRNILPNAGFLQQLRQLDSTLALQRNRQMDTSL</sequence>
<comment type="subcellular location">
    <subcellularLocation>
        <location evidence="1">Cytoplasm</location>
    </subcellularLocation>
</comment>
<dbReference type="GO" id="GO:0004722">
    <property type="term" value="F:protein serine/threonine phosphatase activity"/>
    <property type="evidence" value="ECO:0007669"/>
    <property type="project" value="UniProtKB-EC"/>
</dbReference>
<dbReference type="PRINTS" id="PR01908">
    <property type="entry name" value="ADSPHPHTASE"/>
</dbReference>
<feature type="domain" description="Tyrosine specific protein phosphatases" evidence="16">
    <location>
        <begin position="470"/>
        <end position="528"/>
    </location>
</feature>
<dbReference type="PROSITE" id="PS50056">
    <property type="entry name" value="TYR_PHOSPHATASE_2"/>
    <property type="match status" value="4"/>
</dbReference>
<evidence type="ECO:0000256" key="7">
    <source>
        <dbReference type="ARBA" id="ARBA00022912"/>
    </source>
</evidence>
<dbReference type="PROSITE" id="PS50054">
    <property type="entry name" value="TYR_PHOSPHATASE_DUAL"/>
    <property type="match status" value="4"/>
</dbReference>
<comment type="catalytic activity">
    <reaction evidence="12">
        <text>O-phospho-L-threonyl-[protein] + H2O = L-threonyl-[protein] + phosphate</text>
        <dbReference type="Rhea" id="RHEA:47004"/>
        <dbReference type="Rhea" id="RHEA-COMP:11060"/>
        <dbReference type="Rhea" id="RHEA-COMP:11605"/>
        <dbReference type="ChEBI" id="CHEBI:15377"/>
        <dbReference type="ChEBI" id="CHEBI:30013"/>
        <dbReference type="ChEBI" id="CHEBI:43474"/>
        <dbReference type="ChEBI" id="CHEBI:61977"/>
        <dbReference type="EC" id="3.1.3.16"/>
    </reaction>
</comment>
<dbReference type="FunFam" id="3.90.190.10:FF:000037">
    <property type="entry name" value="dual specificity protein phosphatase 26"/>
    <property type="match status" value="2"/>
</dbReference>
<evidence type="ECO:0000256" key="13">
    <source>
        <dbReference type="ARBA" id="ARBA00051722"/>
    </source>
</evidence>
<evidence type="ECO:0000256" key="12">
    <source>
        <dbReference type="ARBA" id="ARBA00048336"/>
    </source>
</evidence>
<feature type="domain" description="Tyrosine-protein phosphatase" evidence="15">
    <location>
        <begin position="401"/>
        <end position="549"/>
    </location>
</feature>
<evidence type="ECO:0000256" key="5">
    <source>
        <dbReference type="ARBA" id="ARBA00022490"/>
    </source>
</evidence>
<evidence type="ECO:0000259" key="15">
    <source>
        <dbReference type="PROSITE" id="PS50054"/>
    </source>
</evidence>
<dbReference type="InterPro" id="IPR000387">
    <property type="entry name" value="Tyr_Pase_dom"/>
</dbReference>
<evidence type="ECO:0000259" key="16">
    <source>
        <dbReference type="PROSITE" id="PS50056"/>
    </source>
</evidence>
<evidence type="ECO:0000256" key="8">
    <source>
        <dbReference type="ARBA" id="ARBA00023845"/>
    </source>
</evidence>
<dbReference type="AlphaFoldDB" id="A0A9W7WEW4"/>
<dbReference type="Gene3D" id="3.90.190.10">
    <property type="entry name" value="Protein tyrosine phosphatase superfamily"/>
    <property type="match status" value="4"/>
</dbReference>
<evidence type="ECO:0000256" key="3">
    <source>
        <dbReference type="ARBA" id="ARBA00013064"/>
    </source>
</evidence>
<dbReference type="EC" id="3.1.3.48" evidence="3"/>
<keyword evidence="18" id="KW-1185">Reference proteome</keyword>
<dbReference type="InterPro" id="IPR016130">
    <property type="entry name" value="Tyr_Pase_AS"/>
</dbReference>
<dbReference type="SMART" id="SM00195">
    <property type="entry name" value="DSPc"/>
    <property type="match status" value="4"/>
</dbReference>
<evidence type="ECO:0000313" key="18">
    <source>
        <dbReference type="Proteomes" id="UP001059041"/>
    </source>
</evidence>
<dbReference type="PRINTS" id="PR01909">
    <property type="entry name" value="ADSPHPHTASEA"/>
</dbReference>
<protein>
    <recommendedName>
        <fullName evidence="8">Dual specificity phosphatase 29</fullName>
        <ecNumber evidence="4">3.1.3.16</ecNumber>
        <ecNumber evidence="3">3.1.3.48</ecNumber>
    </recommendedName>
    <alternativeName>
        <fullName evidence="9">Dual specificity phosphatase DUPD1</fullName>
    </alternativeName>
</protein>
<feature type="domain" description="Tyrosine specific protein phosphatases" evidence="16">
    <location>
        <begin position="112"/>
        <end position="153"/>
    </location>
</feature>
<evidence type="ECO:0000256" key="9">
    <source>
        <dbReference type="ARBA" id="ARBA00033152"/>
    </source>
</evidence>
<dbReference type="InterPro" id="IPR000340">
    <property type="entry name" value="Dual-sp_phosphatase_cat-dom"/>
</dbReference>
<dbReference type="InterPro" id="IPR020405">
    <property type="entry name" value="Atypical_DUSP_subfamA"/>
</dbReference>
<evidence type="ECO:0000313" key="17">
    <source>
        <dbReference type="EMBL" id="KAI7796620.1"/>
    </source>
</evidence>
<dbReference type="CDD" id="cd14515">
    <property type="entry name" value="DUSP3-like"/>
    <property type="match status" value="1"/>
</dbReference>
<feature type="active site" description="Phosphocysteine intermediate" evidence="14">
    <location>
        <position position="494"/>
    </location>
</feature>
<feature type="domain" description="Tyrosine specific protein phosphatases" evidence="16">
    <location>
        <begin position="604"/>
        <end position="662"/>
    </location>
</feature>
<feature type="domain" description="Tyrosine-protein phosphatase" evidence="15">
    <location>
        <begin position="26"/>
        <end position="174"/>
    </location>
</feature>
<evidence type="ECO:0000256" key="4">
    <source>
        <dbReference type="ARBA" id="ARBA00013081"/>
    </source>
</evidence>
<dbReference type="Pfam" id="PF00782">
    <property type="entry name" value="DSPc"/>
    <property type="match status" value="4"/>
</dbReference>
<comment type="catalytic activity">
    <reaction evidence="11">
        <text>O-phospho-L-seryl-[protein] + H2O = L-seryl-[protein] + phosphate</text>
        <dbReference type="Rhea" id="RHEA:20629"/>
        <dbReference type="Rhea" id="RHEA-COMP:9863"/>
        <dbReference type="Rhea" id="RHEA-COMP:11604"/>
        <dbReference type="ChEBI" id="CHEBI:15377"/>
        <dbReference type="ChEBI" id="CHEBI:29999"/>
        <dbReference type="ChEBI" id="CHEBI:43474"/>
        <dbReference type="ChEBI" id="CHEBI:83421"/>
        <dbReference type="EC" id="3.1.3.16"/>
    </reaction>
</comment>
<name>A0A9W7WEW4_TRIRA</name>
<feature type="domain" description="Tyrosine-protein phosphatase" evidence="15">
    <location>
        <begin position="204"/>
        <end position="351"/>
    </location>
</feature>
<feature type="domain" description="Tyrosine specific protein phosphatases" evidence="16">
    <location>
        <begin position="271"/>
        <end position="330"/>
    </location>
</feature>
<dbReference type="GO" id="GO:0005737">
    <property type="term" value="C:cytoplasm"/>
    <property type="evidence" value="ECO:0007669"/>
    <property type="project" value="UniProtKB-SubCell"/>
</dbReference>
<feature type="domain" description="Tyrosine-protein phosphatase" evidence="15">
    <location>
        <begin position="539"/>
        <end position="683"/>
    </location>
</feature>
<evidence type="ECO:0000256" key="14">
    <source>
        <dbReference type="PIRSR" id="PIRSR620405-1"/>
    </source>
</evidence>